<evidence type="ECO:0000313" key="3">
    <source>
        <dbReference type="Proteomes" id="UP001153269"/>
    </source>
</evidence>
<keyword evidence="3" id="KW-1185">Reference proteome</keyword>
<evidence type="ECO:0000256" key="1">
    <source>
        <dbReference type="SAM" id="MobiDB-lite"/>
    </source>
</evidence>
<comment type="caution">
    <text evidence="2">The sequence shown here is derived from an EMBL/GenBank/DDBJ whole genome shotgun (WGS) entry which is preliminary data.</text>
</comment>
<feature type="region of interest" description="Disordered" evidence="1">
    <location>
        <begin position="89"/>
        <end position="120"/>
    </location>
</feature>
<evidence type="ECO:0000313" key="2">
    <source>
        <dbReference type="EMBL" id="CAB1445245.1"/>
    </source>
</evidence>
<dbReference type="Proteomes" id="UP001153269">
    <property type="component" value="Unassembled WGS sequence"/>
</dbReference>
<protein>
    <submittedName>
        <fullName evidence="2">Uncharacterized protein</fullName>
    </submittedName>
</protein>
<sequence length="145" mass="15745">MMHRQWLLQLGTQEKTCRLGSQPSYAQADTYKQAILPCAVPFAKATWTGLQPPAGHVLRLGEQSPRRPPHHAAGGSVCGTPRRFFRGGGARPRCGGFPSSMPRGGVRRRCGRRGPVGGDRVRRSATATLDVCRALLADHLSYSAR</sequence>
<reference evidence="2" key="1">
    <citation type="submission" date="2020-03" db="EMBL/GenBank/DDBJ databases">
        <authorList>
            <person name="Weist P."/>
        </authorList>
    </citation>
    <scope>NUCLEOTIDE SEQUENCE</scope>
</reference>
<dbReference type="EMBL" id="CADEAL010003591">
    <property type="protein sequence ID" value="CAB1445245.1"/>
    <property type="molecule type" value="Genomic_DNA"/>
</dbReference>
<gene>
    <name evidence="2" type="ORF">PLEPLA_LOCUS32976</name>
</gene>
<proteinExistence type="predicted"/>
<accession>A0A9N7Z0M6</accession>
<organism evidence="2 3">
    <name type="scientific">Pleuronectes platessa</name>
    <name type="common">European plaice</name>
    <dbReference type="NCBI Taxonomy" id="8262"/>
    <lineage>
        <taxon>Eukaryota</taxon>
        <taxon>Metazoa</taxon>
        <taxon>Chordata</taxon>
        <taxon>Craniata</taxon>
        <taxon>Vertebrata</taxon>
        <taxon>Euteleostomi</taxon>
        <taxon>Actinopterygii</taxon>
        <taxon>Neopterygii</taxon>
        <taxon>Teleostei</taxon>
        <taxon>Neoteleostei</taxon>
        <taxon>Acanthomorphata</taxon>
        <taxon>Carangaria</taxon>
        <taxon>Pleuronectiformes</taxon>
        <taxon>Pleuronectoidei</taxon>
        <taxon>Pleuronectidae</taxon>
        <taxon>Pleuronectes</taxon>
    </lineage>
</organism>
<name>A0A9N7Z0M6_PLEPL</name>
<dbReference type="AlphaFoldDB" id="A0A9N7Z0M6"/>